<dbReference type="EMBL" id="BGPR01067646">
    <property type="protein sequence ID" value="GBO41807.1"/>
    <property type="molecule type" value="Genomic_DNA"/>
</dbReference>
<evidence type="ECO:0000313" key="1">
    <source>
        <dbReference type="EMBL" id="GBO41803.1"/>
    </source>
</evidence>
<dbReference type="AlphaFoldDB" id="A0A4Y2X110"/>
<dbReference type="OrthoDB" id="7482667at2759"/>
<keyword evidence="5" id="KW-1185">Reference proteome</keyword>
<name>A0A4Y2X110_ARAVE</name>
<protein>
    <submittedName>
        <fullName evidence="4">Uncharacterized protein</fullName>
    </submittedName>
</protein>
<evidence type="ECO:0000313" key="2">
    <source>
        <dbReference type="EMBL" id="GBO41804.1"/>
    </source>
</evidence>
<dbReference type="EMBL" id="BGPR01067642">
    <property type="protein sequence ID" value="GBO41803.1"/>
    <property type="molecule type" value="Genomic_DNA"/>
</dbReference>
<comment type="caution">
    <text evidence="4">The sequence shown here is derived from an EMBL/GenBank/DDBJ whole genome shotgun (WGS) entry which is preliminary data.</text>
</comment>
<dbReference type="EMBL" id="BGPR01067644">
    <property type="protein sequence ID" value="GBO41805.1"/>
    <property type="molecule type" value="Genomic_DNA"/>
</dbReference>
<proteinExistence type="predicted"/>
<evidence type="ECO:0000313" key="4">
    <source>
        <dbReference type="EMBL" id="GBO41807.1"/>
    </source>
</evidence>
<evidence type="ECO:0000313" key="5">
    <source>
        <dbReference type="Proteomes" id="UP000499080"/>
    </source>
</evidence>
<dbReference type="Proteomes" id="UP000499080">
    <property type="component" value="Unassembled WGS sequence"/>
</dbReference>
<organism evidence="4 5">
    <name type="scientific">Araneus ventricosus</name>
    <name type="common">Orbweaver spider</name>
    <name type="synonym">Epeira ventricosa</name>
    <dbReference type="NCBI Taxonomy" id="182803"/>
    <lineage>
        <taxon>Eukaryota</taxon>
        <taxon>Metazoa</taxon>
        <taxon>Ecdysozoa</taxon>
        <taxon>Arthropoda</taxon>
        <taxon>Chelicerata</taxon>
        <taxon>Arachnida</taxon>
        <taxon>Araneae</taxon>
        <taxon>Araneomorphae</taxon>
        <taxon>Entelegynae</taxon>
        <taxon>Araneoidea</taxon>
        <taxon>Araneidae</taxon>
        <taxon>Araneus</taxon>
    </lineage>
</organism>
<reference evidence="4 5" key="1">
    <citation type="journal article" date="2019" name="Sci. Rep.">
        <title>Orb-weaving spider Araneus ventricosus genome elucidates the spidroin gene catalogue.</title>
        <authorList>
            <person name="Kono N."/>
            <person name="Nakamura H."/>
            <person name="Ohtoshi R."/>
            <person name="Moran D.A.P."/>
            <person name="Shinohara A."/>
            <person name="Yoshida Y."/>
            <person name="Fujiwara M."/>
            <person name="Mori M."/>
            <person name="Tomita M."/>
            <person name="Arakawa K."/>
        </authorList>
    </citation>
    <scope>NUCLEOTIDE SEQUENCE [LARGE SCALE GENOMIC DNA]</scope>
</reference>
<sequence>MEHILKSLSSSDQYKDIEYKRFETKNAIINQDSLTSQMRATFPNVAHACDKINVSERSAEILINAALKDMGIISKEDSSKVVYRSKIRWERIKTRKDLKRKKLVKTLFIGV</sequence>
<evidence type="ECO:0000313" key="3">
    <source>
        <dbReference type="EMBL" id="GBO41805.1"/>
    </source>
</evidence>
<gene>
    <name evidence="1" type="ORF">AVEN_196246_1</name>
    <name evidence="2" type="ORF">AVEN_226950_1</name>
    <name evidence="3" type="ORF">AVEN_231102_1</name>
    <name evidence="4" type="ORF">AVEN_264075_1</name>
</gene>
<accession>A0A4Y2X110</accession>
<dbReference type="EMBL" id="BGPR01067643">
    <property type="protein sequence ID" value="GBO41804.1"/>
    <property type="molecule type" value="Genomic_DNA"/>
</dbReference>